<dbReference type="AlphaFoldDB" id="A3DPR9"/>
<dbReference type="Proteomes" id="UP000000254">
    <property type="component" value="Chromosome"/>
</dbReference>
<keyword evidence="5" id="KW-0029">Amino-acid transport</keyword>
<proteinExistence type="inferred from homology"/>
<evidence type="ECO:0000313" key="10">
    <source>
        <dbReference type="EMBL" id="ABN70629.1"/>
    </source>
</evidence>
<dbReference type="GO" id="GO:0006865">
    <property type="term" value="P:amino acid transport"/>
    <property type="evidence" value="ECO:0007669"/>
    <property type="project" value="UniProtKB-KW"/>
</dbReference>
<dbReference type="NCBIfam" id="TIGR01726">
    <property type="entry name" value="HEQRo_perm_3TM"/>
    <property type="match status" value="1"/>
</dbReference>
<dbReference type="GO" id="GO:0022857">
    <property type="term" value="F:transmembrane transporter activity"/>
    <property type="evidence" value="ECO:0007669"/>
    <property type="project" value="InterPro"/>
</dbReference>
<dbReference type="InterPro" id="IPR043429">
    <property type="entry name" value="ArtM/GltK/GlnP/TcyL/YhdX-like"/>
</dbReference>
<dbReference type="InterPro" id="IPR035906">
    <property type="entry name" value="MetI-like_sf"/>
</dbReference>
<organism evidence="10 11">
    <name type="scientific">Staphylothermus marinus (strain ATCC 43588 / DSM 3639 / JCM 9404 / F1)</name>
    <dbReference type="NCBI Taxonomy" id="399550"/>
    <lineage>
        <taxon>Archaea</taxon>
        <taxon>Thermoproteota</taxon>
        <taxon>Thermoprotei</taxon>
        <taxon>Desulfurococcales</taxon>
        <taxon>Desulfurococcaceae</taxon>
        <taxon>Staphylothermus</taxon>
    </lineage>
</organism>
<sequence length="229" mass="25865">MGFFDEVVNIIYVYYPMFLEGLKNTLILTFTSYTMGFILGFLIAIGRVYGPRPLRYTLLSYVELIRGTPMLLQLFMVYYALPEIGVKLDPLTAAFLGMGLNSAAYQSEYLRSSIKAVPRGQWEAALSIGMTRWQAMTSIIAPIALRSSIPALTNELVYLLKYSSLAYFLTVIELVYAGKIIGAATFAYLQIYTIIAIIYFALSYIMMRIMKIIEKKTMIPGFITAHPRT</sequence>
<comment type="similarity">
    <text evidence="8">Belongs to the binding-protein-dependent transport system permease family.</text>
</comment>
<feature type="transmembrane region" description="Helical" evidence="8">
    <location>
        <begin position="157"/>
        <end position="177"/>
    </location>
</feature>
<keyword evidence="11" id="KW-1185">Reference proteome</keyword>
<dbReference type="eggNOG" id="arCOG01798">
    <property type="taxonomic scope" value="Archaea"/>
</dbReference>
<feature type="transmembrane region" description="Helical" evidence="8">
    <location>
        <begin position="26"/>
        <end position="46"/>
    </location>
</feature>
<dbReference type="KEGG" id="smr:Smar_1543"/>
<evidence type="ECO:0000256" key="2">
    <source>
        <dbReference type="ARBA" id="ARBA00022448"/>
    </source>
</evidence>
<feature type="domain" description="ABC transmembrane type-1" evidence="9">
    <location>
        <begin position="22"/>
        <end position="210"/>
    </location>
</feature>
<keyword evidence="3" id="KW-1003">Cell membrane</keyword>
<name>A3DPR9_STAMF</name>
<dbReference type="PANTHER" id="PTHR30614">
    <property type="entry name" value="MEMBRANE COMPONENT OF AMINO ACID ABC TRANSPORTER"/>
    <property type="match status" value="1"/>
</dbReference>
<comment type="subcellular location">
    <subcellularLocation>
        <location evidence="1 8">Cell membrane</location>
        <topology evidence="1 8">Multi-pass membrane protein</topology>
    </subcellularLocation>
</comment>
<dbReference type="PROSITE" id="PS50928">
    <property type="entry name" value="ABC_TM1"/>
    <property type="match status" value="1"/>
</dbReference>
<dbReference type="SUPFAM" id="SSF161098">
    <property type="entry name" value="MetI-like"/>
    <property type="match status" value="1"/>
</dbReference>
<keyword evidence="7 8" id="KW-0472">Membrane</keyword>
<evidence type="ECO:0000256" key="4">
    <source>
        <dbReference type="ARBA" id="ARBA00022692"/>
    </source>
</evidence>
<evidence type="ECO:0000256" key="3">
    <source>
        <dbReference type="ARBA" id="ARBA00022475"/>
    </source>
</evidence>
<dbReference type="GeneID" id="4907536"/>
<dbReference type="Pfam" id="PF00528">
    <property type="entry name" value="BPD_transp_1"/>
    <property type="match status" value="1"/>
</dbReference>
<dbReference type="PANTHER" id="PTHR30614:SF0">
    <property type="entry name" value="L-CYSTINE TRANSPORT SYSTEM PERMEASE PROTEIN TCYL"/>
    <property type="match status" value="1"/>
</dbReference>
<protein>
    <submittedName>
        <fullName evidence="10">Polar amino acid ABC transporter, inner membrane subunit</fullName>
    </submittedName>
</protein>
<dbReference type="HOGENOM" id="CLU_019602_1_1_2"/>
<evidence type="ECO:0000256" key="6">
    <source>
        <dbReference type="ARBA" id="ARBA00022989"/>
    </source>
</evidence>
<dbReference type="STRING" id="399550.Smar_1543"/>
<accession>A3DPR9</accession>
<evidence type="ECO:0000313" key="11">
    <source>
        <dbReference type="Proteomes" id="UP000000254"/>
    </source>
</evidence>
<dbReference type="CDD" id="cd06261">
    <property type="entry name" value="TM_PBP2"/>
    <property type="match status" value="1"/>
</dbReference>
<evidence type="ECO:0000256" key="1">
    <source>
        <dbReference type="ARBA" id="ARBA00004651"/>
    </source>
</evidence>
<keyword evidence="6 8" id="KW-1133">Transmembrane helix</keyword>
<gene>
    <name evidence="10" type="ordered locus">Smar_1543</name>
</gene>
<dbReference type="Gene3D" id="1.10.3720.10">
    <property type="entry name" value="MetI-like"/>
    <property type="match status" value="1"/>
</dbReference>
<keyword evidence="2 8" id="KW-0813">Transport</keyword>
<evidence type="ECO:0000256" key="7">
    <source>
        <dbReference type="ARBA" id="ARBA00023136"/>
    </source>
</evidence>
<feature type="transmembrane region" description="Helical" evidence="8">
    <location>
        <begin position="189"/>
        <end position="207"/>
    </location>
</feature>
<dbReference type="RefSeq" id="WP_011839823.1">
    <property type="nucleotide sequence ID" value="NC_009033.1"/>
</dbReference>
<dbReference type="GO" id="GO:0043190">
    <property type="term" value="C:ATP-binding cassette (ABC) transporter complex"/>
    <property type="evidence" value="ECO:0007669"/>
    <property type="project" value="InterPro"/>
</dbReference>
<evidence type="ECO:0000256" key="5">
    <source>
        <dbReference type="ARBA" id="ARBA00022970"/>
    </source>
</evidence>
<dbReference type="EMBL" id="CP000575">
    <property type="protein sequence ID" value="ABN70629.1"/>
    <property type="molecule type" value="Genomic_DNA"/>
</dbReference>
<evidence type="ECO:0000259" key="9">
    <source>
        <dbReference type="PROSITE" id="PS50928"/>
    </source>
</evidence>
<evidence type="ECO:0000256" key="8">
    <source>
        <dbReference type="RuleBase" id="RU363032"/>
    </source>
</evidence>
<reference evidence="11" key="1">
    <citation type="journal article" date="2009" name="BMC Genomics">
        <title>The complete genome sequence of Staphylothermus marinus reveals differences in sulfur metabolism among heterotrophic Crenarchaeota.</title>
        <authorList>
            <person name="Anderson I.J."/>
            <person name="Dharmarajan L."/>
            <person name="Rodriguez J."/>
            <person name="Hooper S."/>
            <person name="Porat I."/>
            <person name="Ulrich L.E."/>
            <person name="Elkins J.G."/>
            <person name="Mavromatis K."/>
            <person name="Sun H."/>
            <person name="Land M."/>
            <person name="Lapidus A."/>
            <person name="Lucas S."/>
            <person name="Barry K."/>
            <person name="Huber H."/>
            <person name="Zhulin I.B."/>
            <person name="Whitman W.B."/>
            <person name="Mukhopadhyay B."/>
            <person name="Woese C."/>
            <person name="Bristow J."/>
            <person name="Kyrpides N."/>
        </authorList>
    </citation>
    <scope>NUCLEOTIDE SEQUENCE [LARGE SCALE GENOMIC DNA]</scope>
    <source>
        <strain evidence="11">ATCC 43588 / DSM 3639 / JCM 9404 / F1</strain>
    </source>
</reference>
<reference evidence="10 11" key="2">
    <citation type="journal article" date="2009" name="Stand. Genomic Sci.">
        <title>Complete genome sequence of Staphylothermus marinus Stetter and Fiala 1986 type strain F1.</title>
        <authorList>
            <person name="Anderson I.J."/>
            <person name="Sun H."/>
            <person name="Lapidus A."/>
            <person name="Copeland A."/>
            <person name="Glavina Del Rio T."/>
            <person name="Tice H."/>
            <person name="Dalin E."/>
            <person name="Lucas S."/>
            <person name="Barry K."/>
            <person name="Land M."/>
            <person name="Richardson P."/>
            <person name="Huber H."/>
            <person name="Kyrpides N.C."/>
        </authorList>
    </citation>
    <scope>NUCLEOTIDE SEQUENCE [LARGE SCALE GENOMIC DNA]</scope>
    <source>
        <strain evidence="11">ATCC 43588 / DSM 3639 / JCM 9404 / F1</strain>
    </source>
</reference>
<keyword evidence="4 8" id="KW-0812">Transmembrane</keyword>
<dbReference type="InterPro" id="IPR010065">
    <property type="entry name" value="AA_ABC_transptr_permease_3TM"/>
</dbReference>
<dbReference type="InterPro" id="IPR000515">
    <property type="entry name" value="MetI-like"/>
</dbReference>